<proteinExistence type="predicted"/>
<dbReference type="AlphaFoldDB" id="A0A8N4EU22"/>
<dbReference type="GeneID" id="105035435"/>
<evidence type="ECO:0000313" key="2">
    <source>
        <dbReference type="RefSeq" id="XP_029117787.1"/>
    </source>
</evidence>
<dbReference type="PANTHER" id="PTHR47352:SF1">
    <property type="entry name" value="CLASS I PEPTIDE CHAIN RELEASE FACTOR"/>
    <property type="match status" value="1"/>
</dbReference>
<dbReference type="PANTHER" id="PTHR47352">
    <property type="entry name" value="CLASS I PEPTIDE CHAIN RELEASE FACTOR"/>
    <property type="match status" value="1"/>
</dbReference>
<organism evidence="1 2">
    <name type="scientific">Elaeis guineensis var. tenera</name>
    <name type="common">Oil palm</name>
    <dbReference type="NCBI Taxonomy" id="51953"/>
    <lineage>
        <taxon>Eukaryota</taxon>
        <taxon>Viridiplantae</taxon>
        <taxon>Streptophyta</taxon>
        <taxon>Embryophyta</taxon>
        <taxon>Tracheophyta</taxon>
        <taxon>Spermatophyta</taxon>
        <taxon>Magnoliopsida</taxon>
        <taxon>Liliopsida</taxon>
        <taxon>Arecaceae</taxon>
        <taxon>Arecoideae</taxon>
        <taxon>Cocoseae</taxon>
        <taxon>Elaeidinae</taxon>
        <taxon>Elaeis</taxon>
    </lineage>
</organism>
<evidence type="ECO:0000313" key="1">
    <source>
        <dbReference type="Proteomes" id="UP000504607"/>
    </source>
</evidence>
<protein>
    <submittedName>
        <fullName evidence="2">Uncharacterized protein LOC105035435 isoform X4</fullName>
    </submittedName>
</protein>
<dbReference type="RefSeq" id="XP_029117787.1">
    <property type="nucleotide sequence ID" value="XM_029261954.1"/>
</dbReference>
<reference evidence="2" key="1">
    <citation type="submission" date="2025-08" db="UniProtKB">
        <authorList>
            <consortium name="RefSeq"/>
        </authorList>
    </citation>
    <scope>IDENTIFICATION</scope>
</reference>
<keyword evidence="1" id="KW-1185">Reference proteome</keyword>
<name>A0A8N4EU22_ELAGV</name>
<dbReference type="Gene3D" id="3.30.160.20">
    <property type="match status" value="1"/>
</dbReference>
<accession>A0A8N4EU22</accession>
<gene>
    <name evidence="2" type="primary">LOC105035435</name>
</gene>
<dbReference type="Proteomes" id="UP000504607">
    <property type="component" value="Unplaced"/>
</dbReference>
<sequence length="194" mass="21770">MASVRSNLVLKEFCQISPFLRSSWAILPIPIRVHIGIGRVRCAAAGSGDGGKKVSARLSMMQQILQDAEERALSAGSEPTPKITVVNTKVDMRFNVKQAHWLSERVRERILQMIPHLIAGKKSYQQGWGDCNFINKDKNTKAIIDAASYVPPPPSEEQKKKIEKLAAIGEQKRIQNKKAISQKKAIRRNKESWD</sequence>